<dbReference type="KEGG" id="cad:Curi_c02760"/>
<dbReference type="Proteomes" id="UP000006094">
    <property type="component" value="Chromosome"/>
</dbReference>
<dbReference type="InterPro" id="IPR028994">
    <property type="entry name" value="Integrin_alpha_N"/>
</dbReference>
<evidence type="ECO:0000313" key="2">
    <source>
        <dbReference type="EMBL" id="AFS77356.1"/>
    </source>
</evidence>
<evidence type="ECO:0000256" key="1">
    <source>
        <dbReference type="SAM" id="SignalP"/>
    </source>
</evidence>
<keyword evidence="1" id="KW-0732">Signal</keyword>
<evidence type="ECO:0008006" key="4">
    <source>
        <dbReference type="Google" id="ProtNLM"/>
    </source>
</evidence>
<sequence>MIKKLLTIILTLISTTTIMVGCSKNASNTEIYNMAKDNDIDLKDIEHFIDGKLSQDISIEENVKTIDLDGDGQDECIINYKVKTKKEPLRILVLSKEKDNWIVKNEIKNVGQSFDKILYKDITGDGNLEIVAGFKVGENTSKGLSIYRYKDGKTEEIFEDYYSKYVVEDVDSDGKQEVILIKDDEREGKSIAQLYKWKNNNLSKIKEVTIKPNENVREKLKE</sequence>
<feature type="signal peptide" evidence="1">
    <location>
        <begin position="1"/>
        <end position="19"/>
    </location>
</feature>
<dbReference type="eggNOG" id="COG0457">
    <property type="taxonomic scope" value="Bacteria"/>
</dbReference>
<dbReference type="HOGENOM" id="CLU_1243507_0_0_9"/>
<dbReference type="PROSITE" id="PS51257">
    <property type="entry name" value="PROKAR_LIPOPROTEIN"/>
    <property type="match status" value="1"/>
</dbReference>
<dbReference type="AlphaFoldDB" id="K0AYA2"/>
<keyword evidence="3" id="KW-1185">Reference proteome</keyword>
<dbReference type="RefSeq" id="WP_014966493.1">
    <property type="nucleotide sequence ID" value="NC_018664.1"/>
</dbReference>
<dbReference type="OrthoDB" id="1743319at2"/>
<protein>
    <recommendedName>
        <fullName evidence="4">Lipoprotein</fullName>
    </recommendedName>
</protein>
<name>K0AYA2_GOTA9</name>
<reference evidence="2 3" key="1">
    <citation type="journal article" date="2012" name="PLoS ONE">
        <title>The purine-utilizing bacterium Clostridium acidurici 9a: a genome-guided metabolic reconsideration.</title>
        <authorList>
            <person name="Hartwich K."/>
            <person name="Poehlein A."/>
            <person name="Daniel R."/>
        </authorList>
    </citation>
    <scope>NUCLEOTIDE SEQUENCE [LARGE SCALE GENOMIC DNA]</scope>
    <source>
        <strain evidence="3">ATCC 7906 / DSM 604 / BCRC 14475 / CIP 104303 / KCTC 5404 / NCIMB 10678 / 9a</strain>
    </source>
</reference>
<dbReference type="SUPFAM" id="SSF69318">
    <property type="entry name" value="Integrin alpha N-terminal domain"/>
    <property type="match status" value="1"/>
</dbReference>
<evidence type="ECO:0000313" key="3">
    <source>
        <dbReference type="Proteomes" id="UP000006094"/>
    </source>
</evidence>
<organism evidence="2 3">
    <name type="scientific">Gottschalkia acidurici (strain ATCC 7906 / DSM 604 / BCRC 14475 / CIP 104303 / KCTC 5404 / NCIMB 10678 / 9a)</name>
    <name type="common">Clostridium acidurici</name>
    <dbReference type="NCBI Taxonomy" id="1128398"/>
    <lineage>
        <taxon>Bacteria</taxon>
        <taxon>Bacillati</taxon>
        <taxon>Bacillota</taxon>
        <taxon>Tissierellia</taxon>
        <taxon>Tissierellales</taxon>
        <taxon>Gottschalkiaceae</taxon>
        <taxon>Gottschalkia</taxon>
    </lineage>
</organism>
<proteinExistence type="predicted"/>
<dbReference type="EMBL" id="CP003326">
    <property type="protein sequence ID" value="AFS77356.1"/>
    <property type="molecule type" value="Genomic_DNA"/>
</dbReference>
<accession>K0AYA2</accession>
<dbReference type="STRING" id="1128398.Curi_c02760"/>
<feature type="chain" id="PRO_5039074682" description="Lipoprotein" evidence="1">
    <location>
        <begin position="20"/>
        <end position="222"/>
    </location>
</feature>
<gene>
    <name evidence="2" type="ordered locus">Curi_c02760</name>
</gene>